<dbReference type="STRING" id="97972.A0A2V1D5H9"/>
<name>A0A2V1D5H9_9PLEO</name>
<dbReference type="EMBL" id="KZ805678">
    <property type="protein sequence ID" value="PVH92494.1"/>
    <property type="molecule type" value="Genomic_DNA"/>
</dbReference>
<gene>
    <name evidence="1" type="ORF">DM02DRAFT_699538</name>
</gene>
<proteinExistence type="predicted"/>
<keyword evidence="2" id="KW-1185">Reference proteome</keyword>
<reference evidence="1 2" key="1">
    <citation type="journal article" date="2018" name="Sci. Rep.">
        <title>Comparative genomics provides insights into the lifestyle and reveals functional heterogeneity of dark septate endophytic fungi.</title>
        <authorList>
            <person name="Knapp D.G."/>
            <person name="Nemeth J.B."/>
            <person name="Barry K."/>
            <person name="Hainaut M."/>
            <person name="Henrissat B."/>
            <person name="Johnson J."/>
            <person name="Kuo A."/>
            <person name="Lim J.H.P."/>
            <person name="Lipzen A."/>
            <person name="Nolan M."/>
            <person name="Ohm R.A."/>
            <person name="Tamas L."/>
            <person name="Grigoriev I.V."/>
            <person name="Spatafora J.W."/>
            <person name="Nagy L.G."/>
            <person name="Kovacs G.M."/>
        </authorList>
    </citation>
    <scope>NUCLEOTIDE SEQUENCE [LARGE SCALE GENOMIC DNA]</scope>
    <source>
        <strain evidence="1 2">DSE2036</strain>
    </source>
</reference>
<dbReference type="Proteomes" id="UP000244855">
    <property type="component" value="Unassembled WGS sequence"/>
</dbReference>
<accession>A0A2V1D5H9</accession>
<protein>
    <submittedName>
        <fullName evidence="1">Uncharacterized protein</fullName>
    </submittedName>
</protein>
<dbReference type="AlphaFoldDB" id="A0A2V1D5H9"/>
<organism evidence="1 2">
    <name type="scientific">Periconia macrospinosa</name>
    <dbReference type="NCBI Taxonomy" id="97972"/>
    <lineage>
        <taxon>Eukaryota</taxon>
        <taxon>Fungi</taxon>
        <taxon>Dikarya</taxon>
        <taxon>Ascomycota</taxon>
        <taxon>Pezizomycotina</taxon>
        <taxon>Dothideomycetes</taxon>
        <taxon>Pleosporomycetidae</taxon>
        <taxon>Pleosporales</taxon>
        <taxon>Massarineae</taxon>
        <taxon>Periconiaceae</taxon>
        <taxon>Periconia</taxon>
    </lineage>
</organism>
<evidence type="ECO:0000313" key="1">
    <source>
        <dbReference type="EMBL" id="PVH92494.1"/>
    </source>
</evidence>
<evidence type="ECO:0000313" key="2">
    <source>
        <dbReference type="Proteomes" id="UP000244855"/>
    </source>
</evidence>
<sequence>MAGEAQTGAVLGGIGAHDLGNEDVRPFSLDPLQAAQALHGGPSGHGSSKTSSFKQCVFMKGIEEASISYDPGGGYEGLAYTALLYSGGAVRDVAAEATAFGCRDWDFVASGRKIKTAPRRRSGQYSGWFTMLPKPCRPERERRCAN</sequence>